<dbReference type="STRING" id="1032480.MLP_21580"/>
<dbReference type="InterPro" id="IPR016160">
    <property type="entry name" value="Ald_DH_CS_CYS"/>
</dbReference>
<reference evidence="6 7" key="1">
    <citation type="submission" date="2011-05" db="EMBL/GenBank/DDBJ databases">
        <title>Whole genome sequence of Microlunatus phosphovorus NM-1.</title>
        <authorList>
            <person name="Hosoyama A."/>
            <person name="Sasaki K."/>
            <person name="Harada T."/>
            <person name="Igarashi R."/>
            <person name="Kawakoshi A."/>
            <person name="Sasagawa M."/>
            <person name="Fukada J."/>
            <person name="Nakamura S."/>
            <person name="Katano Y."/>
            <person name="Hanada S."/>
            <person name="Kamagata Y."/>
            <person name="Nakamura N."/>
            <person name="Yamazaki S."/>
            <person name="Fujita N."/>
        </authorList>
    </citation>
    <scope>NUCLEOTIDE SEQUENCE [LARGE SCALE GENOMIC DNA]</scope>
    <source>
        <strain evidence="7">ATCC 700054 / DSM 10555 / JCM 9379 / NBRC 101784 / NCIMB 13414 / VKM Ac-1990 / NM-1</strain>
    </source>
</reference>
<keyword evidence="2 4" id="KW-0560">Oxidoreductase</keyword>
<keyword evidence="7" id="KW-1185">Reference proteome</keyword>
<dbReference type="eggNOG" id="COG1012">
    <property type="taxonomic scope" value="Bacteria"/>
</dbReference>
<dbReference type="Pfam" id="PF00171">
    <property type="entry name" value="Aldedh"/>
    <property type="match status" value="1"/>
</dbReference>
<name>F5XDZ9_MICPN</name>
<dbReference type="Gene3D" id="3.40.309.10">
    <property type="entry name" value="Aldehyde Dehydrogenase, Chain A, domain 2"/>
    <property type="match status" value="1"/>
</dbReference>
<dbReference type="EC" id="1.2.1.16" evidence="6"/>
<evidence type="ECO:0000313" key="6">
    <source>
        <dbReference type="EMBL" id="BAK35172.1"/>
    </source>
</evidence>
<dbReference type="PROSITE" id="PS00687">
    <property type="entry name" value="ALDEHYDE_DEHYDR_GLU"/>
    <property type="match status" value="1"/>
</dbReference>
<dbReference type="InterPro" id="IPR050740">
    <property type="entry name" value="Aldehyde_DH_Superfamily"/>
</dbReference>
<dbReference type="PANTHER" id="PTHR43353:SF5">
    <property type="entry name" value="SUCCINATE-SEMIALDEHYDE DEHYDROGENASE, MITOCHONDRIAL"/>
    <property type="match status" value="1"/>
</dbReference>
<evidence type="ECO:0000259" key="5">
    <source>
        <dbReference type="Pfam" id="PF00171"/>
    </source>
</evidence>
<evidence type="ECO:0000256" key="2">
    <source>
        <dbReference type="ARBA" id="ARBA00023002"/>
    </source>
</evidence>
<dbReference type="EMBL" id="AP012204">
    <property type="protein sequence ID" value="BAK35172.1"/>
    <property type="molecule type" value="Genomic_DNA"/>
</dbReference>
<sequence>MTPTSATSSWTATDLVDGVSADLTDPIDVLDPATGHPCGEVSHGADAAERAGRAADAAARALPGWADLSARQRADILLRAVDLLADRIPEIARILAVEAGKRLPEAEGEVRFSSEYLRWFAEELRRPHGEFFTSEDRARRQLSIHRPLGVVASLTPWNFPISIQARKVAPALAAGCTVLARVSEKAPLAVTRWLGTLQEAGLPPGVLNVVHGSSRTITSTWLDHPAVRGVSFTGSTGVGSQIMAQAARRIVRPMLELGGNAPFVVLEDADLEVALTQAELGKLRNTGQSCIGANRFLVHRSLAEEFGARLAARFDALTIGPGTADPVPDVGPVIDANRVTAVTDLVEEAVADGGRLLTARRELPAEGFWVAPALVADVPLTSRLAREEVFGPAAAIIAFDTEEEAVRLANDTEMGLAAYVVTRDAGRAFRFAERLDAGIVGINDALPTVSFTPMGGTKQSGLGREGGAEGLREYQETTYLAWRP</sequence>
<dbReference type="KEGG" id="mph:MLP_21580"/>
<dbReference type="GO" id="GO:0004777">
    <property type="term" value="F:succinate-semialdehyde dehydrogenase (NAD+) activity"/>
    <property type="evidence" value="ECO:0007669"/>
    <property type="project" value="TreeGrafter"/>
</dbReference>
<dbReference type="PANTHER" id="PTHR43353">
    <property type="entry name" value="SUCCINATE-SEMIALDEHYDE DEHYDROGENASE, MITOCHONDRIAL"/>
    <property type="match status" value="1"/>
</dbReference>
<dbReference type="Gene3D" id="3.40.605.10">
    <property type="entry name" value="Aldehyde Dehydrogenase, Chain A, domain 1"/>
    <property type="match status" value="1"/>
</dbReference>
<dbReference type="InterPro" id="IPR016162">
    <property type="entry name" value="Ald_DH_N"/>
</dbReference>
<dbReference type="OrthoDB" id="6882680at2"/>
<dbReference type="PROSITE" id="PS00070">
    <property type="entry name" value="ALDEHYDE_DEHYDR_CYS"/>
    <property type="match status" value="1"/>
</dbReference>
<dbReference type="SUPFAM" id="SSF53720">
    <property type="entry name" value="ALDH-like"/>
    <property type="match status" value="1"/>
</dbReference>
<dbReference type="FunFam" id="3.40.605.10:FF:000007">
    <property type="entry name" value="NAD/NADP-dependent betaine aldehyde dehydrogenase"/>
    <property type="match status" value="1"/>
</dbReference>
<evidence type="ECO:0000256" key="1">
    <source>
        <dbReference type="ARBA" id="ARBA00009986"/>
    </source>
</evidence>
<feature type="domain" description="Aldehyde dehydrogenase" evidence="5">
    <location>
        <begin position="25"/>
        <end position="478"/>
    </location>
</feature>
<dbReference type="InterPro" id="IPR015590">
    <property type="entry name" value="Aldehyde_DH_dom"/>
</dbReference>
<evidence type="ECO:0000256" key="4">
    <source>
        <dbReference type="RuleBase" id="RU003345"/>
    </source>
</evidence>
<evidence type="ECO:0000256" key="3">
    <source>
        <dbReference type="PROSITE-ProRule" id="PRU10007"/>
    </source>
</evidence>
<dbReference type="AlphaFoldDB" id="F5XDZ9"/>
<dbReference type="InterPro" id="IPR016163">
    <property type="entry name" value="Ald_DH_C"/>
</dbReference>
<dbReference type="HOGENOM" id="CLU_005391_5_1_11"/>
<comment type="similarity">
    <text evidence="1 4">Belongs to the aldehyde dehydrogenase family.</text>
</comment>
<dbReference type="RefSeq" id="WP_013863044.1">
    <property type="nucleotide sequence ID" value="NC_015635.1"/>
</dbReference>
<evidence type="ECO:0000313" key="7">
    <source>
        <dbReference type="Proteomes" id="UP000007947"/>
    </source>
</evidence>
<feature type="active site" evidence="3">
    <location>
        <position position="256"/>
    </location>
</feature>
<dbReference type="GO" id="GO:0009450">
    <property type="term" value="P:gamma-aminobutyric acid catabolic process"/>
    <property type="evidence" value="ECO:0007669"/>
    <property type="project" value="TreeGrafter"/>
</dbReference>
<proteinExistence type="inferred from homology"/>
<dbReference type="Proteomes" id="UP000007947">
    <property type="component" value="Chromosome"/>
</dbReference>
<dbReference type="CDD" id="cd07103">
    <property type="entry name" value="ALDH_F5_SSADH_GabD"/>
    <property type="match status" value="1"/>
</dbReference>
<accession>F5XDZ9</accession>
<dbReference type="InterPro" id="IPR029510">
    <property type="entry name" value="Ald_DH_CS_GLU"/>
</dbReference>
<gene>
    <name evidence="6" type="primary">gabD</name>
    <name evidence="6" type="ordered locus">MLP_21580</name>
</gene>
<organism evidence="6 7">
    <name type="scientific">Microlunatus phosphovorus (strain ATCC 700054 / DSM 10555 / JCM 9379 / NBRC 101784 / NCIMB 13414 / VKM Ac-1990 / NM-1)</name>
    <dbReference type="NCBI Taxonomy" id="1032480"/>
    <lineage>
        <taxon>Bacteria</taxon>
        <taxon>Bacillati</taxon>
        <taxon>Actinomycetota</taxon>
        <taxon>Actinomycetes</taxon>
        <taxon>Propionibacteriales</taxon>
        <taxon>Propionibacteriaceae</taxon>
        <taxon>Microlunatus</taxon>
    </lineage>
</organism>
<dbReference type="InterPro" id="IPR016161">
    <property type="entry name" value="Ald_DH/histidinol_DH"/>
</dbReference>
<protein>
    <submittedName>
        <fullName evidence="6">Succinate-semialdehyde dehydrogenase</fullName>
        <ecNumber evidence="6">1.2.1.16</ecNumber>
    </submittedName>
</protein>